<reference evidence="2" key="1">
    <citation type="submission" date="2014-11" db="EMBL/GenBank/DDBJ databases">
        <authorList>
            <person name="Amaro Gonzalez C."/>
        </authorList>
    </citation>
    <scope>NUCLEOTIDE SEQUENCE</scope>
</reference>
<reference evidence="2" key="2">
    <citation type="journal article" date="2015" name="Fish Shellfish Immunol.">
        <title>Early steps in the European eel (Anguilla anguilla)-Vibrio vulnificus interaction in the gills: Role of the RtxA13 toxin.</title>
        <authorList>
            <person name="Callol A."/>
            <person name="Pajuelo D."/>
            <person name="Ebbesson L."/>
            <person name="Teles M."/>
            <person name="MacKenzie S."/>
            <person name="Amaro C."/>
        </authorList>
    </citation>
    <scope>NUCLEOTIDE SEQUENCE</scope>
</reference>
<sequence>MHTLYLSFYTCTNISYIFVLLKISSSVPRQQCHTHVK</sequence>
<keyword evidence="1" id="KW-0812">Transmembrane</keyword>
<organism evidence="2">
    <name type="scientific">Anguilla anguilla</name>
    <name type="common">European freshwater eel</name>
    <name type="synonym">Muraena anguilla</name>
    <dbReference type="NCBI Taxonomy" id="7936"/>
    <lineage>
        <taxon>Eukaryota</taxon>
        <taxon>Metazoa</taxon>
        <taxon>Chordata</taxon>
        <taxon>Craniata</taxon>
        <taxon>Vertebrata</taxon>
        <taxon>Euteleostomi</taxon>
        <taxon>Actinopterygii</taxon>
        <taxon>Neopterygii</taxon>
        <taxon>Teleostei</taxon>
        <taxon>Anguilliformes</taxon>
        <taxon>Anguillidae</taxon>
        <taxon>Anguilla</taxon>
    </lineage>
</organism>
<protein>
    <submittedName>
        <fullName evidence="2">Uncharacterized protein</fullName>
    </submittedName>
</protein>
<feature type="transmembrane region" description="Helical" evidence="1">
    <location>
        <begin position="6"/>
        <end position="23"/>
    </location>
</feature>
<proteinExistence type="predicted"/>
<keyword evidence="1" id="KW-0472">Membrane</keyword>
<dbReference type="EMBL" id="GBXM01071235">
    <property type="protein sequence ID" value="JAH37342.1"/>
    <property type="molecule type" value="Transcribed_RNA"/>
</dbReference>
<dbReference type="AlphaFoldDB" id="A0A0E9S812"/>
<evidence type="ECO:0000256" key="1">
    <source>
        <dbReference type="SAM" id="Phobius"/>
    </source>
</evidence>
<name>A0A0E9S812_ANGAN</name>
<accession>A0A0E9S812</accession>
<evidence type="ECO:0000313" key="2">
    <source>
        <dbReference type="EMBL" id="JAH37342.1"/>
    </source>
</evidence>
<keyword evidence="1" id="KW-1133">Transmembrane helix</keyword>